<dbReference type="GO" id="GO:0039694">
    <property type="term" value="P:viral RNA genome replication"/>
    <property type="evidence" value="ECO:0007669"/>
    <property type="project" value="InterPro"/>
</dbReference>
<evidence type="ECO:0000256" key="3">
    <source>
        <dbReference type="ARBA" id="ARBA00022679"/>
    </source>
</evidence>
<evidence type="ECO:0000256" key="4">
    <source>
        <dbReference type="ARBA" id="ARBA00022801"/>
    </source>
</evidence>
<keyword evidence="4" id="KW-0378">Hydrolase</keyword>
<protein>
    <recommendedName>
        <fullName evidence="2">RNA-directed RNA polymerase L</fullName>
        <ecNumber evidence="1">2.7.7.48</ecNumber>
    </recommendedName>
    <alternativeName>
        <fullName evidence="6">Large structural protein</fullName>
    </alternativeName>
    <alternativeName>
        <fullName evidence="8">Replicase</fullName>
    </alternativeName>
    <alternativeName>
        <fullName evidence="7">Transcriptase</fullName>
    </alternativeName>
</protein>
<accession>A0A2Z2D1D5</accession>
<feature type="domain" description="RdRp catalytic" evidence="11">
    <location>
        <begin position="1018"/>
        <end position="1218"/>
    </location>
</feature>
<dbReference type="GO" id="GO:0016787">
    <property type="term" value="F:hydrolase activity"/>
    <property type="evidence" value="ECO:0007669"/>
    <property type="project" value="UniProtKB-KW"/>
</dbReference>
<evidence type="ECO:0000256" key="6">
    <source>
        <dbReference type="ARBA" id="ARBA00030285"/>
    </source>
</evidence>
<evidence type="ECO:0000256" key="10">
    <source>
        <dbReference type="SAM" id="MobiDB-lite"/>
    </source>
</evidence>
<evidence type="ECO:0000256" key="5">
    <source>
        <dbReference type="ARBA" id="ARBA00022842"/>
    </source>
</evidence>
<keyword evidence="12" id="KW-0548">Nucleotidyltransferase</keyword>
<comment type="similarity">
    <text evidence="9">Belongs to the Bunyavirales RNA polymerase family.</text>
</comment>
<dbReference type="Pfam" id="PF04196">
    <property type="entry name" value="Bunya_RdRp"/>
    <property type="match status" value="1"/>
</dbReference>
<evidence type="ECO:0000256" key="2">
    <source>
        <dbReference type="ARBA" id="ARBA00018602"/>
    </source>
</evidence>
<keyword evidence="3" id="KW-0808">Transferase</keyword>
<evidence type="ECO:0000259" key="11">
    <source>
        <dbReference type="PROSITE" id="PS50525"/>
    </source>
</evidence>
<organism evidence="12">
    <name type="scientific">Bunyavirus sp</name>
    <dbReference type="NCBI Taxonomy" id="1907588"/>
    <lineage>
        <taxon>Viruses</taxon>
        <taxon>Riboviria</taxon>
        <taxon>Orthornavirae</taxon>
        <taxon>Negarnaviricota</taxon>
        <taxon>Polyploviricotina</taxon>
        <taxon>Bunyaviricetes</taxon>
        <taxon>Elliovirales</taxon>
        <taxon>Peribunyaviridae</taxon>
    </lineage>
</organism>
<dbReference type="InterPro" id="IPR007099">
    <property type="entry name" value="RNA-dir_pol_NSvirus"/>
</dbReference>
<dbReference type="EC" id="2.7.7.48" evidence="1"/>
<keyword evidence="12" id="KW-0696">RNA-directed RNA polymerase</keyword>
<sequence>MNNKMSVSWADIMEEEDRGQMEDASLFLRELSVNPDALCTFEDWLDFTYEITEDPTPQVIMPEEPVFQRARLTMREDMIDFIEVTPTERDIVWKINLPEEEESENYSTVSARYERETKRSEHYKIRHELVAEAISLESTDRKFSEVFPPLHAEDDGWTPDFIMNTRESIYHVVELTTTRSDSEYSARAAFKAKYFKYAKSVSDRQDKNVITLTVIVVTPSSVCSSIPLPTRVINDLVFRMQLSILIETKLFDLGFSRLASHDSTEQDRMAQQIGFAVESIDRKPCSIVKGRLAITDDFRLKCLNQSNPSVVKDCYKMAYERAKSVSHGKIPQEPYVDDYIASYKRNSPFRHDRKPVTIIPLVVPQHTFPGVKPKMTVVANSGEADYNLGRIWDCALSQLSGTTWQDENEDNLLIEAYEMNQKKIDECQSKRKEKRKKYHRVTIESINDSETLRYLQKDGICAKKSKDEEWLKERKQSQKLPFSYATATDDITNFLGLNLLGNSSVINEGEECVLDLIHKANDMMGNIRFGNDFLRKWMQTDLYRSQDFITDLATELSISIKQNTKKTEFILKKLRYWDCYVLIKPTNSRSHLFFSLFFPTKPKVLCSSPFRNIMKMSSGWVTDFCSVRADKLTNFLIAGPRVISLVSYWCDFYGISEMTPSQCSKNDNFITSLNLSILISLENKASTEEVITATRYMYMEFFRSNVGLSQPNPFKVLGKFPSIVRSRLTLWCIKNIINNGLLMMSSIPQRQKKQEMVIGLEDETIGPEDGWIGMVNLLTGEEIPTATQVVNMMYLGYLKDKNESAQENVEWKLVEKIVEEELKLKDSRVNRYYGEVEANDFPQEKEFSLDCMLYGCELMQKRLRMKLGDNWMGILKDETLKALARHLTHEIATLKASSKIDHSSAQYSAHKGDAEQITRIKVIEAIASKLDKFELNPMEKIKDFLTFVESTANGVICDLFKKNQHGGLREIYVLTIESRILQLFLETLSRTLCYQFEEETLTHPKNKLAKLDEHKTRAAKISSAKGVPYAEFCSSCDKTRWNQNFTMPAMSVPLFKLCDPIFHNAIQRIMNLWSNKLIKLPPGVCKLLLHGQKISSKSYNELFKEFHRGTEKNFKLARRSNSAFISPTSGMMQGILHYTSSLVHLVFLHTAKKIIMDILKKTQGPLGMFHTFSFVCSSDDSSIILSVFCPKEGSSSIREKAEQVLKVERHLHCLSHFCGYFNMRESVKSTIGLLDYVEYNSEFLMKNTIASPTIKFVAAALTISESESFVMRFHEQYNLISALYSQGFPSFNTHLIQVSQAILHYKTLGSSSSVLFRHFTSKILKYPDCVHGFFLLDDELACGLSGFSYARWKSVKSDSSLFASMKIIKKGETEVSPDGTIVDSLNLKHGDNYRWHKLLDRISTGCLLNHAISMKYNPLTGEKTVNTELVKARMEEINSVPELFFLHPQNKEQVKIKLLMKATMPGVAKSLSKGSPLIQSFSSTAYSLFAHCFTRTTLHKDATEISKETKKYSILSSLSERMSYIEEWKEDTDEIPMELIFPLITRYQEIEEILSSYRDCDLLRIGRLRQRKTEVRIESFANQLPLTLLQVCRRWWFGHALHVSNSVYNRCLSIYKVYFPWLMPDFRSTLDNSPFSNYHELYGYISSQMSRTRTVLRIGPGAYSNSFSGKVSLLVKKSPLKNHILARATEKVTRTEDKGILIANLELSLMIPQRTVREQQVNAQLTSIKSILKDSSKKCTRLEEKILAIAKFRDGELTESGLSDYLRDNRMGLIIQYSREQRKEISESGEVRWTGEGECIVNDEGVCMRVFLKDDRVTKIITKDWDRLSRNPGILRELYAKLGCKPSNVYSPEHCLARFDGFHFSDKSQSGTPIIRQRDFYPIKIDLSNAEFQIKQHEVGVYKVERNGRTSQVIAFKSKSRLKRSILSKQSVNGFWNAWTNGCRANLSTIVPFVRGLVERRVPNNVKSWCSNSLKRRLTARGFYGSYLDDISESLTITYENGSDRDDETVSEIEDWLEEEFERRELEDEQDVDLDQLAPDETDDAPEDLMREFDEYREIGEEEDDKVLEMIFRTGPDGADELMDVPVIRKKDPECFSSHPIWDEFIDYLTTGDCRYFQKITDGIVPIYESNIARTLMQILGVKEIKVERSLEERFHMEPTGDLPEEE</sequence>
<evidence type="ECO:0000256" key="9">
    <source>
        <dbReference type="ARBA" id="ARBA00034123"/>
    </source>
</evidence>
<dbReference type="Pfam" id="PF15518">
    <property type="entry name" value="L_protein_N"/>
    <property type="match status" value="1"/>
</dbReference>
<dbReference type="EMBL" id="KX886763">
    <property type="protein sequence ID" value="AOY18795.1"/>
    <property type="molecule type" value="Viral_cRNA"/>
</dbReference>
<dbReference type="InterPro" id="IPR007322">
    <property type="entry name" value="RNA_pol_bunyavir"/>
</dbReference>
<feature type="compositionally biased region" description="Acidic residues" evidence="10">
    <location>
        <begin position="2027"/>
        <end position="2047"/>
    </location>
</feature>
<dbReference type="PROSITE" id="PS50525">
    <property type="entry name" value="RDRP_SSRNA_NEG_SEG"/>
    <property type="match status" value="1"/>
</dbReference>
<evidence type="ECO:0000256" key="1">
    <source>
        <dbReference type="ARBA" id="ARBA00012494"/>
    </source>
</evidence>
<keyword evidence="5" id="KW-0460">Magnesium</keyword>
<evidence type="ECO:0000256" key="7">
    <source>
        <dbReference type="ARBA" id="ARBA00030436"/>
    </source>
</evidence>
<evidence type="ECO:0000256" key="8">
    <source>
        <dbReference type="ARBA" id="ARBA00031012"/>
    </source>
</evidence>
<name>A0A2Z2D1D5_9VIRU</name>
<dbReference type="GO" id="GO:0006351">
    <property type="term" value="P:DNA-templated transcription"/>
    <property type="evidence" value="ECO:0007669"/>
    <property type="project" value="InterPro"/>
</dbReference>
<evidence type="ECO:0000313" key="12">
    <source>
        <dbReference type="EMBL" id="AOY18795.1"/>
    </source>
</evidence>
<dbReference type="InterPro" id="IPR029124">
    <property type="entry name" value="L_protein_N"/>
</dbReference>
<dbReference type="GO" id="GO:0003968">
    <property type="term" value="F:RNA-directed RNA polymerase activity"/>
    <property type="evidence" value="ECO:0007669"/>
    <property type="project" value="UniProtKB-KW"/>
</dbReference>
<reference evidence="12" key="1">
    <citation type="submission" date="2016-09" db="EMBL/GenBank/DDBJ databases">
        <authorList>
            <person name="Capua I."/>
            <person name="De Benedictis P."/>
            <person name="Joannis T."/>
            <person name="Lombin L.H."/>
            <person name="Cattoli G."/>
        </authorList>
    </citation>
    <scope>NUCLEOTIDE SEQUENCE</scope>
    <source>
        <strain evidence="12">Bat/VNM/16715_22</strain>
    </source>
</reference>
<feature type="region of interest" description="Disordered" evidence="10">
    <location>
        <begin position="2027"/>
        <end position="2049"/>
    </location>
</feature>
<proteinExistence type="inferred from homology"/>
<gene>
    <name evidence="12" type="primary">RdRp</name>
</gene>